<dbReference type="OrthoDB" id="15794at2759"/>
<dbReference type="EMBL" id="RCHS01002501">
    <property type="protein sequence ID" value="RMX47067.1"/>
    <property type="molecule type" value="Genomic_DNA"/>
</dbReference>
<dbReference type="PANTHER" id="PTHR43675:SF1">
    <property type="entry name" value="RIKEN CDNA 2700097O09 GENE"/>
    <property type="match status" value="1"/>
</dbReference>
<dbReference type="Proteomes" id="UP000275408">
    <property type="component" value="Unassembled WGS sequence"/>
</dbReference>
<comment type="caution">
    <text evidence="1">The sequence shown here is derived from an EMBL/GenBank/DDBJ whole genome shotgun (WGS) entry which is preliminary data.</text>
</comment>
<dbReference type="InterPro" id="IPR029063">
    <property type="entry name" value="SAM-dependent_MTases_sf"/>
</dbReference>
<gene>
    <name evidence="1" type="ORF">pdam_00016986</name>
</gene>
<keyword evidence="2" id="KW-1185">Reference proteome</keyword>
<protein>
    <recommendedName>
        <fullName evidence="3">Methyltransferase type 11 domain-containing protein</fullName>
    </recommendedName>
</protein>
<proteinExistence type="predicted"/>
<evidence type="ECO:0008006" key="3">
    <source>
        <dbReference type="Google" id="ProtNLM"/>
    </source>
</evidence>
<organism evidence="1 2">
    <name type="scientific">Pocillopora damicornis</name>
    <name type="common">Cauliflower coral</name>
    <name type="synonym">Millepora damicornis</name>
    <dbReference type="NCBI Taxonomy" id="46731"/>
    <lineage>
        <taxon>Eukaryota</taxon>
        <taxon>Metazoa</taxon>
        <taxon>Cnidaria</taxon>
        <taxon>Anthozoa</taxon>
        <taxon>Hexacorallia</taxon>
        <taxon>Scleractinia</taxon>
        <taxon>Astrocoeniina</taxon>
        <taxon>Pocilloporidae</taxon>
        <taxon>Pocillopora</taxon>
    </lineage>
</organism>
<dbReference type="InterPro" id="IPR026669">
    <property type="entry name" value="Arsenite_MeTrfase-like"/>
</dbReference>
<dbReference type="AlphaFoldDB" id="A0A3M6U0C5"/>
<accession>A0A3M6U0C5</accession>
<name>A0A3M6U0C5_POCDA</name>
<sequence length="358" mass="41135">MEDSDTCPFSLEEAKSSFLRTLSKLDPKDSEGFVEWVTEHCSNAYTCKQSGENIDYTFKWAEKRLKNITKDIKRIIPLQGVLETEKIRHPEEGKGLACERSTTVHVDSFLYNDEDIDKLCDEGRMSRNYCKQCGSHNTAPLTFISHSSSLVQLKFIFQAALSSIATNFADKLLVDVGSRLGAVLYGASVLSMVPMINERCLFFFTQAYHFSPIKKIVGVEINSELCDLQQKITEKYRMHDRVELFLKFQNNFFAADIVVLNNVFEFFLSMNQQIRTWKFIREHVTKPGCILVTVPSLEEATEFNNKPCIDVNSWVKPCIVNYDVLEIPLLEEDLDELQNIFFYQTMEALDVLQAKFAK</sequence>
<dbReference type="PANTHER" id="PTHR43675">
    <property type="entry name" value="ARSENITE METHYLTRANSFERASE"/>
    <property type="match status" value="1"/>
</dbReference>
<dbReference type="Gene3D" id="3.40.50.150">
    <property type="entry name" value="Vaccinia Virus protein VP39"/>
    <property type="match status" value="1"/>
</dbReference>
<evidence type="ECO:0000313" key="2">
    <source>
        <dbReference type="Proteomes" id="UP000275408"/>
    </source>
</evidence>
<feature type="non-terminal residue" evidence="1">
    <location>
        <position position="358"/>
    </location>
</feature>
<evidence type="ECO:0000313" key="1">
    <source>
        <dbReference type="EMBL" id="RMX47067.1"/>
    </source>
</evidence>
<dbReference type="GO" id="GO:0008168">
    <property type="term" value="F:methyltransferase activity"/>
    <property type="evidence" value="ECO:0007669"/>
    <property type="project" value="TreeGrafter"/>
</dbReference>
<reference evidence="1 2" key="1">
    <citation type="journal article" date="2018" name="Sci. Rep.">
        <title>Comparative analysis of the Pocillopora damicornis genome highlights role of immune system in coral evolution.</title>
        <authorList>
            <person name="Cunning R."/>
            <person name="Bay R.A."/>
            <person name="Gillette P."/>
            <person name="Baker A.C."/>
            <person name="Traylor-Knowles N."/>
        </authorList>
    </citation>
    <scope>NUCLEOTIDE SEQUENCE [LARGE SCALE GENOMIC DNA]</scope>
    <source>
        <strain evidence="1">RSMAS</strain>
        <tissue evidence="1">Whole animal</tissue>
    </source>
</reference>
<dbReference type="SUPFAM" id="SSF53335">
    <property type="entry name" value="S-adenosyl-L-methionine-dependent methyltransferases"/>
    <property type="match status" value="1"/>
</dbReference>
<dbReference type="STRING" id="46731.A0A3M6U0C5"/>